<evidence type="ECO:0000256" key="6">
    <source>
        <dbReference type="ARBA" id="ARBA00023136"/>
    </source>
</evidence>
<dbReference type="Pfam" id="PF05977">
    <property type="entry name" value="MFS_3"/>
    <property type="match status" value="1"/>
</dbReference>
<dbReference type="InterPro" id="IPR010290">
    <property type="entry name" value="TM_effector"/>
</dbReference>
<feature type="transmembrane region" description="Helical" evidence="7">
    <location>
        <begin position="293"/>
        <end position="310"/>
    </location>
</feature>
<dbReference type="PROSITE" id="PS50850">
    <property type="entry name" value="MFS"/>
    <property type="match status" value="1"/>
</dbReference>
<feature type="transmembrane region" description="Helical" evidence="7">
    <location>
        <begin position="171"/>
        <end position="198"/>
    </location>
</feature>
<dbReference type="PANTHER" id="PTHR23513:SF6">
    <property type="entry name" value="MAJOR FACILITATOR SUPERFAMILY ASSOCIATED DOMAIN-CONTAINING PROTEIN"/>
    <property type="match status" value="1"/>
</dbReference>
<dbReference type="SUPFAM" id="SSF103473">
    <property type="entry name" value="MFS general substrate transporter"/>
    <property type="match status" value="1"/>
</dbReference>
<dbReference type="InterPro" id="IPR020846">
    <property type="entry name" value="MFS_dom"/>
</dbReference>
<evidence type="ECO:0000256" key="2">
    <source>
        <dbReference type="ARBA" id="ARBA00022448"/>
    </source>
</evidence>
<dbReference type="AlphaFoldDB" id="A0A7W7Q395"/>
<evidence type="ECO:0000259" key="8">
    <source>
        <dbReference type="PROSITE" id="PS50850"/>
    </source>
</evidence>
<dbReference type="Proteomes" id="UP000520767">
    <property type="component" value="Unassembled WGS sequence"/>
</dbReference>
<feature type="transmembrane region" description="Helical" evidence="7">
    <location>
        <begin position="86"/>
        <end position="107"/>
    </location>
</feature>
<sequence>MVTPETLDPAPAEVPLRRNRNFQLLWSGSGLALLGREITDLVYPLVVLAVTGSPAWAGAFGATQMAVSLLAGLPAGKLADTHDQRLLLIIMETVRAIATTSVLVAVLHDAITLPHLLAVAAIVGAVQPLGGSARMLLVRAVVPPRQLTAALTQEEVRSHAAALGGPSLGGLLYATATVLPFLATAVSFVVSLVCALFVRPPARARKPTVDGDRRMLAGLAQLWKVPILRHSTMFAAVLNAVSAPLVLVVIVVLTRDGASPGTVGLTMAGLAVGGLAGTVLVRPLHDRLTPGALMLWLGGTAVLLIAALSLPFGAWWLAIALFLLGLGGPSMRVLMDILIFRQVPDEQRGRTVTAFMTVLGVGSSAGMLASGLLVEHLSAQAAILTLATVLAIALGVSISDRRIRSVQWPTETENRS</sequence>
<organism evidence="9 10">
    <name type="scientific">Actinophytocola algeriensis</name>
    <dbReference type="NCBI Taxonomy" id="1768010"/>
    <lineage>
        <taxon>Bacteria</taxon>
        <taxon>Bacillati</taxon>
        <taxon>Actinomycetota</taxon>
        <taxon>Actinomycetes</taxon>
        <taxon>Pseudonocardiales</taxon>
        <taxon>Pseudonocardiaceae</taxon>
    </lineage>
</organism>
<gene>
    <name evidence="9" type="ORF">FHR82_002462</name>
</gene>
<evidence type="ECO:0000313" key="10">
    <source>
        <dbReference type="Proteomes" id="UP000520767"/>
    </source>
</evidence>
<feature type="transmembrane region" description="Helical" evidence="7">
    <location>
        <begin position="316"/>
        <end position="340"/>
    </location>
</feature>
<dbReference type="RefSeq" id="WP_221463624.1">
    <property type="nucleotide sequence ID" value="NZ_JACHJQ010000002.1"/>
</dbReference>
<dbReference type="EMBL" id="JACHJQ010000002">
    <property type="protein sequence ID" value="MBB4906245.1"/>
    <property type="molecule type" value="Genomic_DNA"/>
</dbReference>
<dbReference type="CDD" id="cd06173">
    <property type="entry name" value="MFS_MefA_like"/>
    <property type="match status" value="1"/>
</dbReference>
<evidence type="ECO:0000256" key="4">
    <source>
        <dbReference type="ARBA" id="ARBA00022692"/>
    </source>
</evidence>
<dbReference type="GO" id="GO:0022857">
    <property type="term" value="F:transmembrane transporter activity"/>
    <property type="evidence" value="ECO:0007669"/>
    <property type="project" value="InterPro"/>
</dbReference>
<keyword evidence="4 7" id="KW-0812">Transmembrane</keyword>
<evidence type="ECO:0000256" key="5">
    <source>
        <dbReference type="ARBA" id="ARBA00022989"/>
    </source>
</evidence>
<feature type="transmembrane region" description="Helical" evidence="7">
    <location>
        <begin position="233"/>
        <end position="254"/>
    </location>
</feature>
<feature type="transmembrane region" description="Helical" evidence="7">
    <location>
        <begin position="352"/>
        <end position="373"/>
    </location>
</feature>
<reference evidence="9 10" key="1">
    <citation type="submission" date="2020-08" db="EMBL/GenBank/DDBJ databases">
        <title>Genomic Encyclopedia of Type Strains, Phase III (KMG-III): the genomes of soil and plant-associated and newly described type strains.</title>
        <authorList>
            <person name="Whitman W."/>
        </authorList>
    </citation>
    <scope>NUCLEOTIDE SEQUENCE [LARGE SCALE GENOMIC DNA]</scope>
    <source>
        <strain evidence="9 10">CECT 8960</strain>
    </source>
</reference>
<comment type="subcellular location">
    <subcellularLocation>
        <location evidence="1">Cell membrane</location>
        <topology evidence="1">Multi-pass membrane protein</topology>
    </subcellularLocation>
</comment>
<evidence type="ECO:0000256" key="1">
    <source>
        <dbReference type="ARBA" id="ARBA00004651"/>
    </source>
</evidence>
<keyword evidence="6 7" id="KW-0472">Membrane</keyword>
<name>A0A7W7Q395_9PSEU</name>
<dbReference type="PANTHER" id="PTHR23513">
    <property type="entry name" value="INTEGRAL MEMBRANE EFFLUX PROTEIN-RELATED"/>
    <property type="match status" value="1"/>
</dbReference>
<proteinExistence type="predicted"/>
<evidence type="ECO:0000256" key="3">
    <source>
        <dbReference type="ARBA" id="ARBA00022475"/>
    </source>
</evidence>
<keyword evidence="5 7" id="KW-1133">Transmembrane helix</keyword>
<feature type="transmembrane region" description="Helical" evidence="7">
    <location>
        <begin position="260"/>
        <end position="281"/>
    </location>
</feature>
<keyword evidence="3" id="KW-1003">Cell membrane</keyword>
<feature type="transmembrane region" description="Helical" evidence="7">
    <location>
        <begin position="379"/>
        <end position="398"/>
    </location>
</feature>
<dbReference type="GO" id="GO:0005886">
    <property type="term" value="C:plasma membrane"/>
    <property type="evidence" value="ECO:0007669"/>
    <property type="project" value="UniProtKB-SubCell"/>
</dbReference>
<feature type="domain" description="Major facilitator superfamily (MFS) profile" evidence="8">
    <location>
        <begin position="228"/>
        <end position="416"/>
    </location>
</feature>
<accession>A0A7W7Q395</accession>
<dbReference type="InterPro" id="IPR036259">
    <property type="entry name" value="MFS_trans_sf"/>
</dbReference>
<comment type="caution">
    <text evidence="9">The sequence shown here is derived from an EMBL/GenBank/DDBJ whole genome shotgun (WGS) entry which is preliminary data.</text>
</comment>
<evidence type="ECO:0000313" key="9">
    <source>
        <dbReference type="EMBL" id="MBB4906245.1"/>
    </source>
</evidence>
<evidence type="ECO:0000256" key="7">
    <source>
        <dbReference type="SAM" id="Phobius"/>
    </source>
</evidence>
<keyword evidence="10" id="KW-1185">Reference proteome</keyword>
<keyword evidence="2" id="KW-0813">Transport</keyword>
<dbReference type="Gene3D" id="1.20.1250.20">
    <property type="entry name" value="MFS general substrate transporter like domains"/>
    <property type="match status" value="1"/>
</dbReference>
<protein>
    <submittedName>
        <fullName evidence="9">MFS family permease</fullName>
    </submittedName>
</protein>